<evidence type="ECO:0000256" key="7">
    <source>
        <dbReference type="SAM" id="Phobius"/>
    </source>
</evidence>
<protein>
    <recommendedName>
        <fullName evidence="8">Polysaccharide chain length determinant N-terminal domain-containing protein</fullName>
    </recommendedName>
</protein>
<gene>
    <name evidence="9" type="ORF">ENV62_10085</name>
</gene>
<dbReference type="EMBL" id="DTHB01000056">
    <property type="protein sequence ID" value="HGB15567.1"/>
    <property type="molecule type" value="Genomic_DNA"/>
</dbReference>
<comment type="caution">
    <text evidence="9">The sequence shown here is derived from an EMBL/GenBank/DDBJ whole genome shotgun (WGS) entry which is preliminary data.</text>
</comment>
<feature type="transmembrane region" description="Helical" evidence="7">
    <location>
        <begin position="29"/>
        <end position="49"/>
    </location>
</feature>
<dbReference type="AlphaFoldDB" id="A0A7C3SM56"/>
<dbReference type="GO" id="GO:0005886">
    <property type="term" value="C:plasma membrane"/>
    <property type="evidence" value="ECO:0007669"/>
    <property type="project" value="UniProtKB-SubCell"/>
</dbReference>
<evidence type="ECO:0000256" key="4">
    <source>
        <dbReference type="ARBA" id="ARBA00022989"/>
    </source>
</evidence>
<name>A0A7C3SM56_9BACT</name>
<dbReference type="PANTHER" id="PTHR32309:SF13">
    <property type="entry name" value="FERRIC ENTEROBACTIN TRANSPORT PROTEIN FEPE"/>
    <property type="match status" value="1"/>
</dbReference>
<dbReference type="GO" id="GO:0004713">
    <property type="term" value="F:protein tyrosine kinase activity"/>
    <property type="evidence" value="ECO:0007669"/>
    <property type="project" value="TreeGrafter"/>
</dbReference>
<accession>A0A7C3SM56</accession>
<keyword evidence="6" id="KW-0175">Coiled coil</keyword>
<evidence type="ECO:0000313" key="9">
    <source>
        <dbReference type="EMBL" id="HGB15567.1"/>
    </source>
</evidence>
<feature type="transmembrane region" description="Helical" evidence="7">
    <location>
        <begin position="363"/>
        <end position="383"/>
    </location>
</feature>
<keyword evidence="2" id="KW-1003">Cell membrane</keyword>
<evidence type="ECO:0000256" key="3">
    <source>
        <dbReference type="ARBA" id="ARBA00022692"/>
    </source>
</evidence>
<evidence type="ECO:0000259" key="8">
    <source>
        <dbReference type="Pfam" id="PF02706"/>
    </source>
</evidence>
<evidence type="ECO:0000256" key="2">
    <source>
        <dbReference type="ARBA" id="ARBA00022475"/>
    </source>
</evidence>
<keyword evidence="3 7" id="KW-0812">Transmembrane</keyword>
<dbReference type="InterPro" id="IPR050445">
    <property type="entry name" value="Bact_polysacc_biosynth/exp"/>
</dbReference>
<keyword evidence="5 7" id="KW-0472">Membrane</keyword>
<proteinExistence type="predicted"/>
<comment type="subcellular location">
    <subcellularLocation>
        <location evidence="1">Cell membrane</location>
        <topology evidence="1">Multi-pass membrane protein</topology>
    </subcellularLocation>
</comment>
<evidence type="ECO:0000256" key="5">
    <source>
        <dbReference type="ARBA" id="ARBA00023136"/>
    </source>
</evidence>
<reference evidence="9" key="1">
    <citation type="journal article" date="2020" name="mSystems">
        <title>Genome- and Community-Level Interaction Insights into Carbon Utilization and Element Cycling Functions of Hydrothermarchaeota in Hydrothermal Sediment.</title>
        <authorList>
            <person name="Zhou Z."/>
            <person name="Liu Y."/>
            <person name="Xu W."/>
            <person name="Pan J."/>
            <person name="Luo Z.H."/>
            <person name="Li M."/>
        </authorList>
    </citation>
    <scope>NUCLEOTIDE SEQUENCE [LARGE SCALE GENOMIC DNA]</scope>
    <source>
        <strain evidence="9">SpSt-776</strain>
    </source>
</reference>
<evidence type="ECO:0000256" key="6">
    <source>
        <dbReference type="SAM" id="Coils"/>
    </source>
</evidence>
<feature type="domain" description="Polysaccharide chain length determinant N-terminal" evidence="8">
    <location>
        <begin position="12"/>
        <end position="67"/>
    </location>
</feature>
<feature type="coiled-coil region" evidence="6">
    <location>
        <begin position="179"/>
        <end position="292"/>
    </location>
</feature>
<evidence type="ECO:0000256" key="1">
    <source>
        <dbReference type="ARBA" id="ARBA00004651"/>
    </source>
</evidence>
<keyword evidence="4 7" id="KW-1133">Transmembrane helix</keyword>
<organism evidence="9">
    <name type="scientific">Desulfobacca acetoxidans</name>
    <dbReference type="NCBI Taxonomy" id="60893"/>
    <lineage>
        <taxon>Bacteria</taxon>
        <taxon>Pseudomonadati</taxon>
        <taxon>Thermodesulfobacteriota</taxon>
        <taxon>Desulfobaccia</taxon>
        <taxon>Desulfobaccales</taxon>
        <taxon>Desulfobaccaceae</taxon>
        <taxon>Desulfobacca</taxon>
    </lineage>
</organism>
<dbReference type="Pfam" id="PF02706">
    <property type="entry name" value="Wzz"/>
    <property type="match status" value="1"/>
</dbReference>
<sequence>MEKRKKEDSFREEIHLLDHLLVLAKRSRLIVLTTLGIMVLTYLFLLLFVPVQYTATARLLPPQQSLTLSGQLLEGLGLSSLPGVARGLGGLAAGLLGIKNPGDIYVGILSGDNIADRMISRFNLRELYEKRYLEDTRKELRKNTVLQAQEDGLLLIEVTDTDPKRAAEMANAYGEELDKLLQEIALREARNQLNFLEQERAQALANLNKAEEEMRTFSEKSGVIQLDAQVSRMISYVATLRAEIDAKEVQIQVLKKQATPFNFEVIRLETEVNSLKEKLREAERQVDQACLGEVCLPTSKVPGLGLEYLRLLREAKYRHTLYEVLCKMVELARLDTAKNIAVARVQFVDQATPPERKSKPQRVWTSLIVGFATFVLLIFAAFFREFWERSCQEEHSAARLQQLRGYLSEWKMLFRKLRSVFKTS</sequence>
<dbReference type="PANTHER" id="PTHR32309">
    <property type="entry name" value="TYROSINE-PROTEIN KINASE"/>
    <property type="match status" value="1"/>
</dbReference>
<dbReference type="InterPro" id="IPR003856">
    <property type="entry name" value="LPS_length_determ_N"/>
</dbReference>